<organism evidence="2 3">
    <name type="scientific">Verruconis gallopava</name>
    <dbReference type="NCBI Taxonomy" id="253628"/>
    <lineage>
        <taxon>Eukaryota</taxon>
        <taxon>Fungi</taxon>
        <taxon>Dikarya</taxon>
        <taxon>Ascomycota</taxon>
        <taxon>Pezizomycotina</taxon>
        <taxon>Dothideomycetes</taxon>
        <taxon>Pleosporomycetidae</taxon>
        <taxon>Venturiales</taxon>
        <taxon>Sympoventuriaceae</taxon>
        <taxon>Verruconis</taxon>
    </lineage>
</organism>
<dbReference type="Proteomes" id="UP000053259">
    <property type="component" value="Unassembled WGS sequence"/>
</dbReference>
<dbReference type="VEuPathDB" id="FungiDB:PV09_07826"/>
<dbReference type="STRING" id="253628.A0A0D1XEL7"/>
<accession>A0A0D1XEL7</accession>
<feature type="region of interest" description="Disordered" evidence="1">
    <location>
        <begin position="105"/>
        <end position="169"/>
    </location>
</feature>
<dbReference type="AlphaFoldDB" id="A0A0D1XEL7"/>
<gene>
    <name evidence="2" type="ORF">PV09_07826</name>
</gene>
<evidence type="ECO:0000313" key="2">
    <source>
        <dbReference type="EMBL" id="KIW00631.1"/>
    </source>
</evidence>
<feature type="compositionally biased region" description="Polar residues" evidence="1">
    <location>
        <begin position="245"/>
        <end position="277"/>
    </location>
</feature>
<evidence type="ECO:0000256" key="1">
    <source>
        <dbReference type="SAM" id="MobiDB-lite"/>
    </source>
</evidence>
<dbReference type="EMBL" id="KN847561">
    <property type="protein sequence ID" value="KIW00631.1"/>
    <property type="molecule type" value="Genomic_DNA"/>
</dbReference>
<name>A0A0D1XEL7_9PEZI</name>
<proteinExistence type="predicted"/>
<dbReference type="HOGENOM" id="CLU_035426_0_0_1"/>
<feature type="compositionally biased region" description="Gly residues" evidence="1">
    <location>
        <begin position="284"/>
        <end position="295"/>
    </location>
</feature>
<dbReference type="GeneID" id="27315799"/>
<dbReference type="EMBL" id="KN847561">
    <property type="protein sequence ID" value="KIW00632.1"/>
    <property type="molecule type" value="Genomic_DNA"/>
</dbReference>
<feature type="region of interest" description="Disordered" evidence="1">
    <location>
        <begin position="1"/>
        <end position="37"/>
    </location>
</feature>
<dbReference type="RefSeq" id="XP_016210501.1">
    <property type="nucleotide sequence ID" value="XM_016361641.1"/>
</dbReference>
<feature type="compositionally biased region" description="Basic and acidic residues" evidence="1">
    <location>
        <begin position="130"/>
        <end position="140"/>
    </location>
</feature>
<protein>
    <submittedName>
        <fullName evidence="2">Uncharacterized protein</fullName>
    </submittedName>
</protein>
<reference evidence="2 3" key="1">
    <citation type="submission" date="2015-01" db="EMBL/GenBank/DDBJ databases">
        <title>The Genome Sequence of Ochroconis gallopava CBS43764.</title>
        <authorList>
            <consortium name="The Broad Institute Genomics Platform"/>
            <person name="Cuomo C."/>
            <person name="de Hoog S."/>
            <person name="Gorbushina A."/>
            <person name="Stielow B."/>
            <person name="Teixiera M."/>
            <person name="Abouelleil A."/>
            <person name="Chapman S.B."/>
            <person name="Priest M."/>
            <person name="Young S.K."/>
            <person name="Wortman J."/>
            <person name="Nusbaum C."/>
            <person name="Birren B."/>
        </authorList>
    </citation>
    <scope>NUCLEOTIDE SEQUENCE [LARGE SCALE GENOMIC DNA]</scope>
    <source>
        <strain evidence="2 3">CBS 43764</strain>
    </source>
</reference>
<evidence type="ECO:0000313" key="3">
    <source>
        <dbReference type="Proteomes" id="UP000053259"/>
    </source>
</evidence>
<dbReference type="RefSeq" id="XP_016210500.1">
    <property type="nucleotide sequence ID" value="XM_016361640.1"/>
</dbReference>
<feature type="compositionally biased region" description="Polar residues" evidence="1">
    <location>
        <begin position="326"/>
        <end position="362"/>
    </location>
</feature>
<sequence length="378" mass="39929">MAFYDNSQWSAAPGQAQRQLSWEQQPPSRSGTSSVGAAQESNAFIYQLAEVERAIDNLVKSGKMPFGFYGAPMYGQPGLHRPPMPGSEFDRPQSSGLQNYYQVQRGGSHRGPYGGGEQAQAEQAKRRMAAQRERELRNYHQEQQYAKNLSGPKSDRSMSPNTGMSEEERRELIARQHRALYGETSNLYESAATKGNGRTNSQDARILTGGARGASPLAYDPFSAQSSGAVDGAVQMPSRGDGSGVNANKDGSANNSPAQNQNPTFGSANQQSDRTSNSSPTGGSPPGGSKAGPGAIGTRPAVTNAPVQGLQKRSTTPLPSPLSYGFSANDQNNNERSTSASSNPPQEKGNYSTAGWGSSSGVWGNKGSGLGVQASVWG</sequence>
<keyword evidence="3" id="KW-1185">Reference proteome</keyword>
<dbReference type="OrthoDB" id="5401193at2759"/>
<feature type="region of interest" description="Disordered" evidence="1">
    <location>
        <begin position="212"/>
        <end position="378"/>
    </location>
</feature>